<dbReference type="NCBIfam" id="TIGR00132">
    <property type="entry name" value="gatA"/>
    <property type="match status" value="1"/>
</dbReference>
<dbReference type="SUPFAM" id="SSF75304">
    <property type="entry name" value="Amidase signature (AS) enzymes"/>
    <property type="match status" value="1"/>
</dbReference>
<dbReference type="Pfam" id="PF01425">
    <property type="entry name" value="Amidase"/>
    <property type="match status" value="1"/>
</dbReference>
<dbReference type="GO" id="GO:0030956">
    <property type="term" value="C:glutamyl-tRNA(Gln) amidotransferase complex"/>
    <property type="evidence" value="ECO:0007669"/>
    <property type="project" value="InterPro"/>
</dbReference>
<dbReference type="GO" id="GO:0050567">
    <property type="term" value="F:glutaminyl-tRNA synthase (glutamine-hydrolyzing) activity"/>
    <property type="evidence" value="ECO:0007669"/>
    <property type="project" value="UniProtKB-UniRule"/>
</dbReference>
<comment type="catalytic activity">
    <reaction evidence="6 7">
        <text>L-glutamyl-tRNA(Gln) + L-glutamine + ATP + H2O = L-glutaminyl-tRNA(Gln) + L-glutamate + ADP + phosphate + H(+)</text>
        <dbReference type="Rhea" id="RHEA:17521"/>
        <dbReference type="Rhea" id="RHEA-COMP:9681"/>
        <dbReference type="Rhea" id="RHEA-COMP:9684"/>
        <dbReference type="ChEBI" id="CHEBI:15377"/>
        <dbReference type="ChEBI" id="CHEBI:15378"/>
        <dbReference type="ChEBI" id="CHEBI:29985"/>
        <dbReference type="ChEBI" id="CHEBI:30616"/>
        <dbReference type="ChEBI" id="CHEBI:43474"/>
        <dbReference type="ChEBI" id="CHEBI:58359"/>
        <dbReference type="ChEBI" id="CHEBI:78520"/>
        <dbReference type="ChEBI" id="CHEBI:78521"/>
        <dbReference type="ChEBI" id="CHEBI:456216"/>
        <dbReference type="EC" id="6.3.5.7"/>
    </reaction>
</comment>
<sequence length="435" mass="45022">MAADHNAFITEATIEGDADAEGPLAGTTVAVKDNISTAGVRTTCGSEMLADYVPPYSATVVDRLTEAGATIVGKANMDEFGMGTTTETSAFGPTRNPADPERVPGGSSGGSAAAVAAGDADVALGSDTGGSVRCPAAFCGVVGIKPTYGLVSRYGLIAYANSLEQIGPIAGTVEEAAAALDAIAGPDPHDGTTRDLSEVEGADPDPSYAAAADGDVDGLTVGVPTELFDGADERVVETVEDAIADLEDRGAETTEISLPSVEHAVQAYYVIAMAEASSNLARFDGVRYGHRAESDGNWNESFAETRDEGFGAEVKRRILLGTYALSAGYHDKYYKKAQDARAWVRQDFEDAFADVDVIASPTMPVLPFELGESLDDPLRMYLADANTTPVNLANLPAISVPAGEADGLPVGLQLVGPKFDEETVIRAASAVEDAN</sequence>
<evidence type="ECO:0000256" key="3">
    <source>
        <dbReference type="ARBA" id="ARBA00022741"/>
    </source>
</evidence>
<dbReference type="Proteomes" id="UP000222824">
    <property type="component" value="Unassembled WGS sequence"/>
</dbReference>
<comment type="similarity">
    <text evidence="1 7">Belongs to the amidase family. GatA subfamily.</text>
</comment>
<keyword evidence="5 7" id="KW-0648">Protein biosynthesis</keyword>
<comment type="subunit">
    <text evidence="7">Heterotrimer of A, B and C subunits.</text>
</comment>
<dbReference type="HAMAP" id="MF_00120">
    <property type="entry name" value="GatA"/>
    <property type="match status" value="1"/>
</dbReference>
<evidence type="ECO:0000256" key="1">
    <source>
        <dbReference type="ARBA" id="ARBA00008069"/>
    </source>
</evidence>
<keyword evidence="11" id="KW-1185">Reference proteome</keyword>
<keyword evidence="2 7" id="KW-0436">Ligase</keyword>
<comment type="function">
    <text evidence="7">Allows the formation of correctly charged Gln-tRNA(Gln) through the transamidation of misacylated Glu-tRNA(Gln) in organisms which lack glutaminyl-tRNA synthetase. The reaction takes place in the presence of glutamine and ATP through an activated gamma-phospho-Glu-tRNA(Gln).</text>
</comment>
<feature type="domain" description="Amidase" evidence="9">
    <location>
        <begin position="18"/>
        <end position="424"/>
    </location>
</feature>
<organism evidence="10 11">
    <name type="scientific">Halorubrum persicum</name>
    <dbReference type="NCBI Taxonomy" id="1383844"/>
    <lineage>
        <taxon>Archaea</taxon>
        <taxon>Methanobacteriati</taxon>
        <taxon>Methanobacteriota</taxon>
        <taxon>Stenosarchaea group</taxon>
        <taxon>Halobacteria</taxon>
        <taxon>Halobacteriales</taxon>
        <taxon>Haloferacaceae</taxon>
        <taxon>Halorubrum</taxon>
    </lineage>
</organism>
<evidence type="ECO:0000313" key="11">
    <source>
        <dbReference type="Proteomes" id="UP000222824"/>
    </source>
</evidence>
<dbReference type="InterPro" id="IPR023631">
    <property type="entry name" value="Amidase_dom"/>
</dbReference>
<gene>
    <name evidence="7" type="primary">gatA</name>
    <name evidence="10" type="ORF">DJ69_07110</name>
</gene>
<dbReference type="OrthoDB" id="7931at2157"/>
<dbReference type="GO" id="GO:0005524">
    <property type="term" value="F:ATP binding"/>
    <property type="evidence" value="ECO:0007669"/>
    <property type="project" value="UniProtKB-KW"/>
</dbReference>
<dbReference type="GO" id="GO:0006412">
    <property type="term" value="P:translation"/>
    <property type="evidence" value="ECO:0007669"/>
    <property type="project" value="UniProtKB-UniRule"/>
</dbReference>
<dbReference type="PROSITE" id="PS00571">
    <property type="entry name" value="AMIDASES"/>
    <property type="match status" value="1"/>
</dbReference>
<dbReference type="EMBL" id="NHOA01000043">
    <property type="protein sequence ID" value="PHQ39260.1"/>
    <property type="molecule type" value="Genomic_DNA"/>
</dbReference>
<evidence type="ECO:0000256" key="6">
    <source>
        <dbReference type="ARBA" id="ARBA00047407"/>
    </source>
</evidence>
<protein>
    <recommendedName>
        <fullName evidence="7">Glutamyl-tRNA(Gln) amidotransferase subunit A</fullName>
        <shortName evidence="7">Glu-ADT subunit A</shortName>
        <ecNumber evidence="7">6.3.5.7</ecNumber>
    </recommendedName>
</protein>
<feature type="active site" description="Charge relay system" evidence="7">
    <location>
        <position position="107"/>
    </location>
</feature>
<accession>A0A2G1WJV0</accession>
<evidence type="ECO:0000256" key="2">
    <source>
        <dbReference type="ARBA" id="ARBA00022598"/>
    </source>
</evidence>
<reference evidence="10 11" key="1">
    <citation type="journal article" date="2014" name="Front. Microbiol.">
        <title>Population and genomic analysis of the genus Halorubrum.</title>
        <authorList>
            <person name="Fullmer M.S."/>
            <person name="Soucy S.M."/>
            <person name="Swithers K.S."/>
            <person name="Makkay A.M."/>
            <person name="Wheeler R."/>
            <person name="Ventosa A."/>
            <person name="Gogarten J.P."/>
            <person name="Papke R.T."/>
        </authorList>
    </citation>
    <scope>NUCLEOTIDE SEQUENCE [LARGE SCALE GENOMIC DNA]</scope>
    <source>
        <strain evidence="10 11">C49</strain>
    </source>
</reference>
<proteinExistence type="inferred from homology"/>
<evidence type="ECO:0000256" key="8">
    <source>
        <dbReference type="SAM" id="MobiDB-lite"/>
    </source>
</evidence>
<feature type="active site" description="Acyl-ester intermediate" evidence="7">
    <location>
        <position position="131"/>
    </location>
</feature>
<evidence type="ECO:0000256" key="5">
    <source>
        <dbReference type="ARBA" id="ARBA00022917"/>
    </source>
</evidence>
<dbReference type="PANTHER" id="PTHR11895">
    <property type="entry name" value="TRANSAMIDASE"/>
    <property type="match status" value="1"/>
</dbReference>
<keyword evidence="3 7" id="KW-0547">Nucleotide-binding</keyword>
<dbReference type="PANTHER" id="PTHR11895:SF7">
    <property type="entry name" value="GLUTAMYL-TRNA(GLN) AMIDOTRANSFERASE SUBUNIT A, MITOCHONDRIAL"/>
    <property type="match status" value="1"/>
</dbReference>
<feature type="compositionally biased region" description="Basic and acidic residues" evidence="8">
    <location>
        <begin position="187"/>
        <end position="197"/>
    </location>
</feature>
<dbReference type="AlphaFoldDB" id="A0A2G1WJV0"/>
<comment type="caution">
    <text evidence="10">The sequence shown here is derived from an EMBL/GenBank/DDBJ whole genome shotgun (WGS) entry which is preliminary data.</text>
</comment>
<dbReference type="InterPro" id="IPR020556">
    <property type="entry name" value="Amidase_CS"/>
</dbReference>
<evidence type="ECO:0000256" key="7">
    <source>
        <dbReference type="HAMAP-Rule" id="MF_00120"/>
    </source>
</evidence>
<feature type="region of interest" description="Disordered" evidence="8">
    <location>
        <begin position="185"/>
        <end position="204"/>
    </location>
</feature>
<evidence type="ECO:0000313" key="10">
    <source>
        <dbReference type="EMBL" id="PHQ39260.1"/>
    </source>
</evidence>
<dbReference type="Gene3D" id="3.90.1300.10">
    <property type="entry name" value="Amidase signature (AS) domain"/>
    <property type="match status" value="1"/>
</dbReference>
<feature type="region of interest" description="Disordered" evidence="8">
    <location>
        <begin position="83"/>
        <end position="112"/>
    </location>
</feature>
<dbReference type="RefSeq" id="WP_099254989.1">
    <property type="nucleotide sequence ID" value="NZ_NHOA01000043.1"/>
</dbReference>
<evidence type="ECO:0000256" key="4">
    <source>
        <dbReference type="ARBA" id="ARBA00022840"/>
    </source>
</evidence>
<dbReference type="InterPro" id="IPR000120">
    <property type="entry name" value="Amidase"/>
</dbReference>
<dbReference type="InterPro" id="IPR004412">
    <property type="entry name" value="GatA"/>
</dbReference>
<name>A0A2G1WJV0_9EURY</name>
<feature type="active site" description="Charge relay system" evidence="7">
    <location>
        <position position="32"/>
    </location>
</feature>
<dbReference type="InterPro" id="IPR036928">
    <property type="entry name" value="AS_sf"/>
</dbReference>
<dbReference type="EC" id="6.3.5.7" evidence="7"/>
<evidence type="ECO:0000259" key="9">
    <source>
        <dbReference type="Pfam" id="PF01425"/>
    </source>
</evidence>
<keyword evidence="4 7" id="KW-0067">ATP-binding</keyword>